<dbReference type="Proteomes" id="UP000001861">
    <property type="component" value="Unassembled WGS sequence"/>
</dbReference>
<evidence type="ECO:0000313" key="2">
    <source>
        <dbReference type="EMBL" id="EAU88575.2"/>
    </source>
</evidence>
<dbReference type="VEuPathDB" id="FungiDB:CC1G_04281"/>
<sequence length="275" mass="30074">MQSPPASNTSRRVPVGLPRNPREGRLLKQSSQPALTRQTTQAEGSVWDDPAGPEQRRFAARSPPPSLPRHVTQEVARVGVSSSPRPHQRWQSVTSASSSSSSVTSSQVISEKAHTRAVSQDRTGSAMPAEQGQPALWRTVASLANNLTINVGIAWSSTVTTNEGEDTPLGAESRLTRAMKAYHLSKAQDLSDLPEWLFTEKERRSRPVVVQGNQSYRNDLDERPASQPPRPDRIPTSSNDSRSRGVEPASRPARGTAATDRLKALRARERQLKAI</sequence>
<feature type="compositionally biased region" description="Low complexity" evidence="1">
    <location>
        <begin position="92"/>
        <end position="106"/>
    </location>
</feature>
<dbReference type="HOGENOM" id="CLU_966592_0_0_1"/>
<comment type="caution">
    <text evidence="2">The sequence shown here is derived from an EMBL/GenBank/DDBJ whole genome shotgun (WGS) entry which is preliminary data.</text>
</comment>
<feature type="region of interest" description="Disordered" evidence="1">
    <location>
        <begin position="1"/>
        <end position="131"/>
    </location>
</feature>
<dbReference type="KEGG" id="cci:CC1G_04281"/>
<dbReference type="GeneID" id="6009798"/>
<protein>
    <submittedName>
        <fullName evidence="2">Uncharacterized protein</fullName>
    </submittedName>
</protein>
<dbReference type="AlphaFoldDB" id="A8NFJ7"/>
<reference evidence="2 3" key="1">
    <citation type="journal article" date="2010" name="Proc. Natl. Acad. Sci. U.S.A.">
        <title>Insights into evolution of multicellular fungi from the assembled chromosomes of the mushroom Coprinopsis cinerea (Coprinus cinereus).</title>
        <authorList>
            <person name="Stajich J.E."/>
            <person name="Wilke S.K."/>
            <person name="Ahren D."/>
            <person name="Au C.H."/>
            <person name="Birren B.W."/>
            <person name="Borodovsky M."/>
            <person name="Burns C."/>
            <person name="Canback B."/>
            <person name="Casselton L.A."/>
            <person name="Cheng C.K."/>
            <person name="Deng J."/>
            <person name="Dietrich F.S."/>
            <person name="Fargo D.C."/>
            <person name="Farman M.L."/>
            <person name="Gathman A.C."/>
            <person name="Goldberg J."/>
            <person name="Guigo R."/>
            <person name="Hoegger P.J."/>
            <person name="Hooker J.B."/>
            <person name="Huggins A."/>
            <person name="James T.Y."/>
            <person name="Kamada T."/>
            <person name="Kilaru S."/>
            <person name="Kodira C."/>
            <person name="Kues U."/>
            <person name="Kupfer D."/>
            <person name="Kwan H.S."/>
            <person name="Lomsadze A."/>
            <person name="Li W."/>
            <person name="Lilly W.W."/>
            <person name="Ma L.J."/>
            <person name="Mackey A.J."/>
            <person name="Manning G."/>
            <person name="Martin F."/>
            <person name="Muraguchi H."/>
            <person name="Natvig D.O."/>
            <person name="Palmerini H."/>
            <person name="Ramesh M.A."/>
            <person name="Rehmeyer C.J."/>
            <person name="Roe B.A."/>
            <person name="Shenoy N."/>
            <person name="Stanke M."/>
            <person name="Ter-Hovhannisyan V."/>
            <person name="Tunlid A."/>
            <person name="Velagapudi R."/>
            <person name="Vision T.J."/>
            <person name="Zeng Q."/>
            <person name="Zolan M.E."/>
            <person name="Pukkila P.J."/>
        </authorList>
    </citation>
    <scope>NUCLEOTIDE SEQUENCE [LARGE SCALE GENOMIC DNA]</scope>
    <source>
        <strain evidence="3">Okayama-7 / 130 / ATCC MYA-4618 / FGSC 9003</strain>
    </source>
</reference>
<feature type="compositionally biased region" description="Polar residues" evidence="1">
    <location>
        <begin position="80"/>
        <end position="91"/>
    </location>
</feature>
<dbReference type="RefSeq" id="XP_001833302.2">
    <property type="nucleotide sequence ID" value="XM_001833250.2"/>
</dbReference>
<accession>A8NFJ7</accession>
<name>A8NFJ7_COPC7</name>
<evidence type="ECO:0000313" key="3">
    <source>
        <dbReference type="Proteomes" id="UP000001861"/>
    </source>
</evidence>
<feature type="compositionally biased region" description="Polar residues" evidence="1">
    <location>
        <begin position="28"/>
        <end position="43"/>
    </location>
</feature>
<proteinExistence type="predicted"/>
<feature type="compositionally biased region" description="Polar residues" evidence="1">
    <location>
        <begin position="1"/>
        <end position="11"/>
    </location>
</feature>
<dbReference type="InParanoid" id="A8NFJ7"/>
<dbReference type="eggNOG" id="ENOG502SQND">
    <property type="taxonomic scope" value="Eukaryota"/>
</dbReference>
<dbReference type="EMBL" id="AACS02000002">
    <property type="protein sequence ID" value="EAU88575.2"/>
    <property type="molecule type" value="Genomic_DNA"/>
</dbReference>
<gene>
    <name evidence="2" type="ORF">CC1G_04281</name>
</gene>
<organism evidence="2 3">
    <name type="scientific">Coprinopsis cinerea (strain Okayama-7 / 130 / ATCC MYA-4618 / FGSC 9003)</name>
    <name type="common">Inky cap fungus</name>
    <name type="synonym">Hormographiella aspergillata</name>
    <dbReference type="NCBI Taxonomy" id="240176"/>
    <lineage>
        <taxon>Eukaryota</taxon>
        <taxon>Fungi</taxon>
        <taxon>Dikarya</taxon>
        <taxon>Basidiomycota</taxon>
        <taxon>Agaricomycotina</taxon>
        <taxon>Agaricomycetes</taxon>
        <taxon>Agaricomycetidae</taxon>
        <taxon>Agaricales</taxon>
        <taxon>Agaricineae</taxon>
        <taxon>Psathyrellaceae</taxon>
        <taxon>Coprinopsis</taxon>
    </lineage>
</organism>
<keyword evidence="3" id="KW-1185">Reference proteome</keyword>
<dbReference type="OrthoDB" id="2683368at2759"/>
<feature type="region of interest" description="Disordered" evidence="1">
    <location>
        <begin position="207"/>
        <end position="262"/>
    </location>
</feature>
<evidence type="ECO:0000256" key="1">
    <source>
        <dbReference type="SAM" id="MobiDB-lite"/>
    </source>
</evidence>